<accession>A0A328APJ4</accession>
<reference evidence="7" key="1">
    <citation type="submission" date="2018-05" db="EMBL/GenBank/DDBJ databases">
        <authorList>
            <person name="Li X."/>
        </authorList>
    </citation>
    <scope>NUCLEOTIDE SEQUENCE [LARGE SCALE GENOMIC DNA]</scope>
    <source>
        <strain evidence="7">YIM 73061</strain>
    </source>
</reference>
<name>A0A328APJ4_9CAUL</name>
<keyword evidence="3 4" id="KW-0408">Iron</keyword>
<proteinExistence type="predicted"/>
<dbReference type="Pfam" id="PF00034">
    <property type="entry name" value="Cytochrom_C"/>
    <property type="match status" value="1"/>
</dbReference>
<evidence type="ECO:0000313" key="6">
    <source>
        <dbReference type="EMBL" id="RAK56922.1"/>
    </source>
</evidence>
<dbReference type="Gene3D" id="1.10.760.10">
    <property type="entry name" value="Cytochrome c-like domain"/>
    <property type="match status" value="1"/>
</dbReference>
<organism evidence="6 7">
    <name type="scientific">Phenylobacterium deserti</name>
    <dbReference type="NCBI Taxonomy" id="1914756"/>
    <lineage>
        <taxon>Bacteria</taxon>
        <taxon>Pseudomonadati</taxon>
        <taxon>Pseudomonadota</taxon>
        <taxon>Alphaproteobacteria</taxon>
        <taxon>Caulobacterales</taxon>
        <taxon>Caulobacteraceae</taxon>
        <taxon>Phenylobacterium</taxon>
    </lineage>
</organism>
<evidence type="ECO:0000313" key="7">
    <source>
        <dbReference type="Proteomes" id="UP000249725"/>
    </source>
</evidence>
<protein>
    <submittedName>
        <fullName evidence="6">Cytochrome C</fullName>
    </submittedName>
</protein>
<feature type="domain" description="Cytochrome c" evidence="5">
    <location>
        <begin position="46"/>
        <end position="137"/>
    </location>
</feature>
<keyword evidence="2 4" id="KW-0479">Metal-binding</keyword>
<evidence type="ECO:0000256" key="2">
    <source>
        <dbReference type="ARBA" id="ARBA00022723"/>
    </source>
</evidence>
<dbReference type="InterPro" id="IPR009056">
    <property type="entry name" value="Cyt_c-like_dom"/>
</dbReference>
<dbReference type="GO" id="GO:0020037">
    <property type="term" value="F:heme binding"/>
    <property type="evidence" value="ECO:0007669"/>
    <property type="project" value="InterPro"/>
</dbReference>
<evidence type="ECO:0000256" key="4">
    <source>
        <dbReference type="PROSITE-ProRule" id="PRU00433"/>
    </source>
</evidence>
<keyword evidence="1 4" id="KW-0349">Heme</keyword>
<dbReference type="Proteomes" id="UP000249725">
    <property type="component" value="Unassembled WGS sequence"/>
</dbReference>
<dbReference type="PROSITE" id="PS51007">
    <property type="entry name" value="CYTC"/>
    <property type="match status" value="1"/>
</dbReference>
<keyword evidence="7" id="KW-1185">Reference proteome</keyword>
<dbReference type="EMBL" id="QFYR01000001">
    <property type="protein sequence ID" value="RAK56922.1"/>
    <property type="molecule type" value="Genomic_DNA"/>
</dbReference>
<dbReference type="GO" id="GO:0046872">
    <property type="term" value="F:metal ion binding"/>
    <property type="evidence" value="ECO:0007669"/>
    <property type="project" value="UniProtKB-KW"/>
</dbReference>
<dbReference type="AlphaFoldDB" id="A0A328APJ4"/>
<comment type="caution">
    <text evidence="6">The sequence shown here is derived from an EMBL/GenBank/DDBJ whole genome shotgun (WGS) entry which is preliminary data.</text>
</comment>
<dbReference type="RefSeq" id="WP_111513374.1">
    <property type="nucleotide sequence ID" value="NZ_QFYR01000001.1"/>
</dbReference>
<gene>
    <name evidence="6" type="ORF">DJ018_02830</name>
</gene>
<evidence type="ECO:0000256" key="1">
    <source>
        <dbReference type="ARBA" id="ARBA00022617"/>
    </source>
</evidence>
<dbReference type="SUPFAM" id="SSF46626">
    <property type="entry name" value="Cytochrome c"/>
    <property type="match status" value="1"/>
</dbReference>
<evidence type="ECO:0000259" key="5">
    <source>
        <dbReference type="PROSITE" id="PS51007"/>
    </source>
</evidence>
<dbReference type="GO" id="GO:0009055">
    <property type="term" value="F:electron transfer activity"/>
    <property type="evidence" value="ECO:0007669"/>
    <property type="project" value="InterPro"/>
</dbReference>
<evidence type="ECO:0000256" key="3">
    <source>
        <dbReference type="ARBA" id="ARBA00023004"/>
    </source>
</evidence>
<dbReference type="InterPro" id="IPR036909">
    <property type="entry name" value="Cyt_c-like_dom_sf"/>
</dbReference>
<dbReference type="OrthoDB" id="9794982at2"/>
<sequence>MPRLRTPAALALLAGVAVFGLGAGLTANHFEAKGRLEKRAQALTGGDPVTGRAAIEQRPCGGCHQIPGVRGASGKVGPPLAAFAQRTYIGGRVNNAPENLILWLQDPHAIDPQSAMPPMGIGPREARDIAAYLYTLK</sequence>